<dbReference type="GO" id="GO:0004519">
    <property type="term" value="F:endonuclease activity"/>
    <property type="evidence" value="ECO:0007669"/>
    <property type="project" value="UniProtKB-KW"/>
</dbReference>
<dbReference type="InterPro" id="IPR052021">
    <property type="entry name" value="Type-I_RS_S_subunit"/>
</dbReference>
<feature type="domain" description="Type I restriction modification DNA specificity" evidence="4">
    <location>
        <begin position="185"/>
        <end position="319"/>
    </location>
</feature>
<keyword evidence="5" id="KW-0378">Hydrolase</keyword>
<evidence type="ECO:0000256" key="3">
    <source>
        <dbReference type="ARBA" id="ARBA00023125"/>
    </source>
</evidence>
<dbReference type="EMBL" id="FONQ01000003">
    <property type="protein sequence ID" value="SFE67196.1"/>
    <property type="molecule type" value="Genomic_DNA"/>
</dbReference>
<evidence type="ECO:0000313" key="6">
    <source>
        <dbReference type="Proteomes" id="UP000198596"/>
    </source>
</evidence>
<protein>
    <submittedName>
        <fullName evidence="5">Restriction endonuclease S subunit</fullName>
    </submittedName>
</protein>
<keyword evidence="3" id="KW-0238">DNA-binding</keyword>
<proteinExistence type="inferred from homology"/>
<keyword evidence="5" id="KW-0540">Nuclease</keyword>
<dbReference type="STRING" id="935223.SAMN04488131_10362"/>
<keyword evidence="5" id="KW-0255">Endonuclease</keyword>
<keyword evidence="6" id="KW-1185">Reference proteome</keyword>
<dbReference type="Gene3D" id="3.90.220.20">
    <property type="entry name" value="DNA methylase specificity domains"/>
    <property type="match status" value="2"/>
</dbReference>
<accession>A0A1I2CFW9</accession>
<evidence type="ECO:0000313" key="5">
    <source>
        <dbReference type="EMBL" id="SFE67196.1"/>
    </source>
</evidence>
<dbReference type="SUPFAM" id="SSF116734">
    <property type="entry name" value="DNA methylase specificity domain"/>
    <property type="match status" value="2"/>
</dbReference>
<dbReference type="GO" id="GO:0003677">
    <property type="term" value="F:DNA binding"/>
    <property type="evidence" value="ECO:0007669"/>
    <property type="project" value="UniProtKB-KW"/>
</dbReference>
<dbReference type="GO" id="GO:0009307">
    <property type="term" value="P:DNA restriction-modification system"/>
    <property type="evidence" value="ECO:0007669"/>
    <property type="project" value="UniProtKB-KW"/>
</dbReference>
<dbReference type="CDD" id="cd17267">
    <property type="entry name" value="RMtype1_S_EcoAO83I-TRD1-CR1_like"/>
    <property type="match status" value="1"/>
</dbReference>
<evidence type="ECO:0000256" key="2">
    <source>
        <dbReference type="ARBA" id="ARBA00022747"/>
    </source>
</evidence>
<dbReference type="RefSeq" id="WP_091203581.1">
    <property type="nucleotide sequence ID" value="NZ_FONQ01000003.1"/>
</dbReference>
<comment type="similarity">
    <text evidence="1">Belongs to the type-I restriction system S methylase family.</text>
</comment>
<keyword evidence="2" id="KW-0680">Restriction system</keyword>
<evidence type="ECO:0000256" key="1">
    <source>
        <dbReference type="ARBA" id="ARBA00010923"/>
    </source>
</evidence>
<organism evidence="5 6">
    <name type="scientific">Flavobacterium xueshanense</name>
    <dbReference type="NCBI Taxonomy" id="935223"/>
    <lineage>
        <taxon>Bacteria</taxon>
        <taxon>Pseudomonadati</taxon>
        <taxon>Bacteroidota</taxon>
        <taxon>Flavobacteriia</taxon>
        <taxon>Flavobacteriales</taxon>
        <taxon>Flavobacteriaceae</taxon>
        <taxon>Flavobacterium</taxon>
    </lineage>
</organism>
<dbReference type="AlphaFoldDB" id="A0A1I2CFW9"/>
<dbReference type="InterPro" id="IPR044946">
    <property type="entry name" value="Restrct_endonuc_typeI_TRD_sf"/>
</dbReference>
<dbReference type="OrthoDB" id="9816225at2"/>
<gene>
    <name evidence="5" type="ORF">SAMN04488131_10362</name>
</gene>
<evidence type="ECO:0000259" key="4">
    <source>
        <dbReference type="Pfam" id="PF01420"/>
    </source>
</evidence>
<dbReference type="Proteomes" id="UP000198596">
    <property type="component" value="Unassembled WGS sequence"/>
</dbReference>
<sequence>MKLESFSAILSDCTSKYNKIKKEDYLPEGQFPIIDQGQKFIGGYTDNGGLITDIEKELIIFGDHTKILKFIDFPIAIGADGVKVLHVNKEKADPRYIYYFLKSVKLTDAGYSRHFKFLKEIKIPVPENMDDQIKIARLLNHVETLIAQRKKSIALLDELIKSAFFEMFGDVLTNSKNLPLINFEELVRLKRGYDLPKQLRTFGNYPVYASNSIIDYHNDFKVKGPGVVTGRSGTIGTVNYSKSEFWPLNTTLYSENFNGNIIYIKHFLEYFRLERFSNGAGVPTLNRNLLHNEKIIDAPKDLQNQFATLVEKVENIKIDYNLSLIELENIFGVLSQKAFNTEFILNQENDEVKKKNEEVMEQDDLEQYSKSIDLEKEKVDITNMSFDEYYEIPGEVTFKNEKWITYFLHDDLLYQFLLKDKFKDISFTLGDIEMQFHNFFYHTCDMDFDNERWKQIIFKFLEANPPLIEQIFDQDDKIIKLKLTDEAFKA</sequence>
<name>A0A1I2CFW9_9FLAO</name>
<feature type="domain" description="Type I restriction modification DNA specificity" evidence="4">
    <location>
        <begin position="18"/>
        <end position="153"/>
    </location>
</feature>
<dbReference type="Pfam" id="PF01420">
    <property type="entry name" value="Methylase_S"/>
    <property type="match status" value="2"/>
</dbReference>
<reference evidence="6" key="1">
    <citation type="submission" date="2016-10" db="EMBL/GenBank/DDBJ databases">
        <authorList>
            <person name="Varghese N."/>
            <person name="Submissions S."/>
        </authorList>
    </citation>
    <scope>NUCLEOTIDE SEQUENCE [LARGE SCALE GENOMIC DNA]</scope>
    <source>
        <strain evidence="6">CGMCC 1.9227</strain>
    </source>
</reference>
<dbReference type="PANTHER" id="PTHR30408:SF12">
    <property type="entry name" value="TYPE I RESTRICTION ENZYME MJAVIII SPECIFICITY SUBUNIT"/>
    <property type="match status" value="1"/>
</dbReference>
<dbReference type="InterPro" id="IPR000055">
    <property type="entry name" value="Restrct_endonuc_typeI_TRD"/>
</dbReference>
<dbReference type="PANTHER" id="PTHR30408">
    <property type="entry name" value="TYPE-1 RESTRICTION ENZYME ECOKI SPECIFICITY PROTEIN"/>
    <property type="match status" value="1"/>
</dbReference>